<dbReference type="SMART" id="SM00261">
    <property type="entry name" value="FU"/>
    <property type="match status" value="4"/>
</dbReference>
<sequence length="1138" mass="132146">MLKCRHCTSCKLLRLLNNNQCNCIDGAYESGNDKQCLLCNKTCETCINQENYCTSCSANKIQIFKTGNICICQDGYYKESITLSCKKCNQSFLTCKVSPNYCLMYDAFYNLSLDVSNRCVCSTDFYLNIYLLQNVKVQQQQFSLQYFMQTMQNIDAIYFDSDNLRCPCKDGYYEAQLNKFSTYYLSCKTCINQSTKCLSCESTYFRILNNSNQCICLDGYDDIGIEMCQQCNLYCKTCQIISTKCTSCNQTQHFRLLNKNQCICQNGYYKNNSSICEQCSYLCLTCEGRRDYCKSYDLNQNRIDQSVINKCSCSNGFYSDENENCQKCHPKCQTCNQSKENCITCSYSKISNRQSICQNCICKDGYFDDGIQWIVKNVVQVASFVKILRLIVQLVLAIREIHLLFVIANLNFLKIFFRIVNPVKINVQLVKRHLQIVYHVKKQDPPNFVYVKMGIMKVDSLYYDFQCKTCKDSSVNCLCCKGDRINIPRCGCPYGFYDDLLNVFCQVCDGLCKKCNLDGCLSYNGIRILSPEMSCDQPQNSVSHPDTAWCSTCEVAVVDVRFSDDLLSISVKFAFPLNPSFFTTQIQDNICLKILDFQTYQLLGKNPICYVDPDDDTKLIKKVGQQVMIIPGDKIIFYDNYFGHQECEKQLDIFIYNEIKNPINPVSPRIIYDLSIYLLNPCDYNIKSMKSKLNDGLRGFIGIKWTYSVDGFNGNGDLDNFVASLTSLQMLELVIPYQTVSKQSDITLYIKFQNFVGSKTIQMIKLQTHSGQFPTILWISKPYYQAFQTVVLQFLIEKKDCSESVITQINNSQYQLSLVQYIEIILNQGLQEQIIKKQHAKVSQCSGLHIPSNKQRLILCLTFQLQEILHLKLAQELYFVNLMGQKKDLELLKRNLYIYYVEIQILNMTGIRIQAYKLLLDSSGFKNQFTYKFKQNIAYLDNDFELLNVTYSQGYLMRPVKNYKNLEFTFNIPFQDRQYLFEYQEFIKKKQINLKFLAQFTNEIIPNQADLQLIVNSPPTCLVSLSELTVEALRPLKIITICDFSYAAPFTYQLRYILINQDLIDFFNSKSDYSLILSSYQRANILEGYFPQGDGILKDHTQTLRNRQMQLRFFLIVLRQQQINIILNNKFLYYQKFY</sequence>
<feature type="disulfide bond" evidence="1">
    <location>
        <begin position="313"/>
        <end position="328"/>
    </location>
</feature>
<evidence type="ECO:0000259" key="2">
    <source>
        <dbReference type="PROSITE" id="PS50050"/>
    </source>
</evidence>
<evidence type="ECO:0000313" key="3">
    <source>
        <dbReference type="EMBL" id="CAD8201720.1"/>
    </source>
</evidence>
<keyword evidence="1" id="KW-1015">Disulfide bond</keyword>
<comment type="caution">
    <text evidence="1">Lacks conserved residue(s) required for the propagation of feature annotation.</text>
</comment>
<feature type="disulfide bond" evidence="1">
    <location>
        <begin position="332"/>
        <end position="345"/>
    </location>
</feature>
<name>A0A8S1XJS3_9CILI</name>
<dbReference type="OrthoDB" id="409374at2759"/>
<dbReference type="AlphaFoldDB" id="A0A8S1XJS3"/>
<keyword evidence="4" id="KW-1185">Reference proteome</keyword>
<feature type="domain" description="TNFR-Cys" evidence="2">
    <location>
        <begin position="312"/>
        <end position="357"/>
    </location>
</feature>
<accession>A0A8S1XJS3</accession>
<evidence type="ECO:0000313" key="4">
    <source>
        <dbReference type="Proteomes" id="UP000689195"/>
    </source>
</evidence>
<dbReference type="EMBL" id="CAJJDO010000128">
    <property type="protein sequence ID" value="CAD8201720.1"/>
    <property type="molecule type" value="Genomic_DNA"/>
</dbReference>
<protein>
    <recommendedName>
        <fullName evidence="2">TNFR-Cys domain-containing protein</fullName>
    </recommendedName>
</protein>
<dbReference type="Proteomes" id="UP000689195">
    <property type="component" value="Unassembled WGS sequence"/>
</dbReference>
<gene>
    <name evidence="3" type="ORF">PPENT_87.1.T1280158</name>
</gene>
<evidence type="ECO:0000256" key="1">
    <source>
        <dbReference type="PROSITE-ProRule" id="PRU00206"/>
    </source>
</evidence>
<dbReference type="InterPro" id="IPR006212">
    <property type="entry name" value="Furin_repeat"/>
</dbReference>
<feature type="repeat" description="TNFR-Cys" evidence="1">
    <location>
        <begin position="312"/>
        <end position="357"/>
    </location>
</feature>
<dbReference type="PANTHER" id="PTHR15332:SF175">
    <property type="entry name" value="PROPROTEIN CONVERTASE SUBTILISIN_KEXIN TYPE 5-LIKE"/>
    <property type="match status" value="1"/>
</dbReference>
<dbReference type="InterPro" id="IPR001368">
    <property type="entry name" value="TNFR/NGFR_Cys_rich_reg"/>
</dbReference>
<dbReference type="PROSITE" id="PS50050">
    <property type="entry name" value="TNFR_NGFR_2"/>
    <property type="match status" value="1"/>
</dbReference>
<proteinExistence type="predicted"/>
<comment type="caution">
    <text evidence="3">The sequence shown here is derived from an EMBL/GenBank/DDBJ whole genome shotgun (WGS) entry which is preliminary data.</text>
</comment>
<dbReference type="PANTHER" id="PTHR15332">
    <property type="entry name" value="PROPROTEIN CONVERTASE SUBTILISIN_KEXIN TYPE 5-LIKE"/>
    <property type="match status" value="1"/>
</dbReference>
<reference evidence="3" key="1">
    <citation type="submission" date="2021-01" db="EMBL/GenBank/DDBJ databases">
        <authorList>
            <consortium name="Genoscope - CEA"/>
            <person name="William W."/>
        </authorList>
    </citation>
    <scope>NUCLEOTIDE SEQUENCE</scope>
</reference>
<organism evidence="3 4">
    <name type="scientific">Paramecium pentaurelia</name>
    <dbReference type="NCBI Taxonomy" id="43138"/>
    <lineage>
        <taxon>Eukaryota</taxon>
        <taxon>Sar</taxon>
        <taxon>Alveolata</taxon>
        <taxon>Ciliophora</taxon>
        <taxon>Intramacronucleata</taxon>
        <taxon>Oligohymenophorea</taxon>
        <taxon>Peniculida</taxon>
        <taxon>Parameciidae</taxon>
        <taxon>Paramecium</taxon>
    </lineage>
</organism>